<name>A0A6P1TQG5_9FIRM</name>
<dbReference type="EMBL" id="CP048000">
    <property type="protein sequence ID" value="QHQ62442.1"/>
    <property type="molecule type" value="Genomic_DNA"/>
</dbReference>
<evidence type="ECO:0000313" key="3">
    <source>
        <dbReference type="Proteomes" id="UP000464314"/>
    </source>
</evidence>
<dbReference type="AlphaFoldDB" id="A0A6P1TQG5"/>
<reference evidence="2 3" key="1">
    <citation type="submission" date="2020-01" db="EMBL/GenBank/DDBJ databases">
        <title>Genome analysis of Anaerocolumna sp. CBA3638.</title>
        <authorList>
            <person name="Kim J."/>
            <person name="Roh S.W."/>
        </authorList>
    </citation>
    <scope>NUCLEOTIDE SEQUENCE [LARGE SCALE GENOMIC DNA]</scope>
    <source>
        <strain evidence="2 3">CBA3638</strain>
    </source>
</reference>
<feature type="compositionally biased region" description="Polar residues" evidence="1">
    <location>
        <begin position="11"/>
        <end position="22"/>
    </location>
</feature>
<proteinExistence type="predicted"/>
<evidence type="ECO:0000256" key="1">
    <source>
        <dbReference type="SAM" id="MobiDB-lite"/>
    </source>
</evidence>
<protein>
    <submittedName>
        <fullName evidence="2">Uncharacterized protein</fullName>
    </submittedName>
</protein>
<keyword evidence="3" id="KW-1185">Reference proteome</keyword>
<dbReference type="RefSeq" id="WP_161839266.1">
    <property type="nucleotide sequence ID" value="NZ_CP048000.1"/>
</dbReference>
<accession>A0A6P1TQG5</accession>
<dbReference type="Proteomes" id="UP000464314">
    <property type="component" value="Chromosome"/>
</dbReference>
<feature type="region of interest" description="Disordered" evidence="1">
    <location>
        <begin position="1"/>
        <end position="23"/>
    </location>
</feature>
<dbReference type="KEGG" id="anr:Ana3638_17995"/>
<gene>
    <name evidence="2" type="ORF">Ana3638_17995</name>
</gene>
<sequence>MQKRLYPLGSTGATAFGSQSDQGPHVRNLERLSELVDIVPLHIEIFVYVLKSL</sequence>
<evidence type="ECO:0000313" key="2">
    <source>
        <dbReference type="EMBL" id="QHQ62442.1"/>
    </source>
</evidence>
<organism evidence="2 3">
    <name type="scientific">Anaerocolumna sedimenticola</name>
    <dbReference type="NCBI Taxonomy" id="2696063"/>
    <lineage>
        <taxon>Bacteria</taxon>
        <taxon>Bacillati</taxon>
        <taxon>Bacillota</taxon>
        <taxon>Clostridia</taxon>
        <taxon>Lachnospirales</taxon>
        <taxon>Lachnospiraceae</taxon>
        <taxon>Anaerocolumna</taxon>
    </lineage>
</organism>